<dbReference type="STRING" id="1379270.GEMMAAP_18020"/>
<dbReference type="InterPro" id="IPR012338">
    <property type="entry name" value="Beta-lactam/transpept-like"/>
</dbReference>
<dbReference type="SUPFAM" id="SSF56601">
    <property type="entry name" value="beta-lactamase/transpeptidase-like"/>
    <property type="match status" value="1"/>
</dbReference>
<reference evidence="1 2" key="2">
    <citation type="journal article" date="2016" name="Environ. Microbiol. Rep.">
        <title>Metagenomic evidence for the presence of phototrophic Gemmatimonadetes bacteria in diverse environments.</title>
        <authorList>
            <person name="Zeng Y."/>
            <person name="Baumbach J."/>
            <person name="Barbosa E.G."/>
            <person name="Azevedo V."/>
            <person name="Zhang C."/>
            <person name="Koblizek M."/>
        </authorList>
    </citation>
    <scope>NUCLEOTIDE SEQUENCE [LARGE SCALE GENOMIC DNA]</scope>
    <source>
        <strain evidence="1 2">AP64</strain>
    </source>
</reference>
<evidence type="ECO:0000313" key="2">
    <source>
        <dbReference type="Proteomes" id="UP000076404"/>
    </source>
</evidence>
<evidence type="ECO:0008006" key="3">
    <source>
        <dbReference type="Google" id="ProtNLM"/>
    </source>
</evidence>
<sequence length="155" mass="17305">MKHTGIATRASTGIAKGYLADSSGRLTPEPSDYVENAGAAGAMYGTVADLMLFDQALYSERLLKKASIAEMYTSHPELGYVAYGSWVYDYYFLPSSPLVVERRGRSYGFNHTFIRMPGINKTLIILSNTDRFDPDTFGKLDSFKDRLIKVLVERP</sequence>
<organism evidence="1 2">
    <name type="scientific">Gemmatimonas phototrophica</name>
    <dbReference type="NCBI Taxonomy" id="1379270"/>
    <lineage>
        <taxon>Bacteria</taxon>
        <taxon>Pseudomonadati</taxon>
        <taxon>Gemmatimonadota</taxon>
        <taxon>Gemmatimonadia</taxon>
        <taxon>Gemmatimonadales</taxon>
        <taxon>Gemmatimonadaceae</taxon>
        <taxon>Gemmatimonas</taxon>
    </lineage>
</organism>
<dbReference type="eggNOG" id="COG1680">
    <property type="taxonomic scope" value="Bacteria"/>
</dbReference>
<dbReference type="EMBL" id="CP011454">
    <property type="protein sequence ID" value="AMW06169.1"/>
    <property type="molecule type" value="Genomic_DNA"/>
</dbReference>
<accession>A0A143BM60</accession>
<dbReference type="Proteomes" id="UP000076404">
    <property type="component" value="Chromosome"/>
</dbReference>
<reference evidence="1 2" key="1">
    <citation type="journal article" date="2014" name="Proc. Natl. Acad. Sci. U.S.A.">
        <title>Functional type 2 photosynthetic reaction centers found in the rare bacterial phylum Gemmatimonadetes.</title>
        <authorList>
            <person name="Zeng Y."/>
            <person name="Feng F."/>
            <person name="Medova H."/>
            <person name="Dean J."/>
            <person name="Koblizek M."/>
        </authorList>
    </citation>
    <scope>NUCLEOTIDE SEQUENCE [LARGE SCALE GENOMIC DNA]</scope>
    <source>
        <strain evidence="1 2">AP64</strain>
    </source>
</reference>
<gene>
    <name evidence="1" type="ORF">GEMMAAP_18020</name>
</gene>
<dbReference type="Gene3D" id="3.40.710.10">
    <property type="entry name" value="DD-peptidase/beta-lactamase superfamily"/>
    <property type="match status" value="1"/>
</dbReference>
<proteinExistence type="predicted"/>
<keyword evidence="2" id="KW-1185">Reference proteome</keyword>
<name>A0A143BM60_9BACT</name>
<dbReference type="AlphaFoldDB" id="A0A143BM60"/>
<protein>
    <recommendedName>
        <fullName evidence="3">Beta-lactamase-related domain-containing protein</fullName>
    </recommendedName>
</protein>
<dbReference type="KEGG" id="gph:GEMMAAP_18020"/>
<evidence type="ECO:0000313" key="1">
    <source>
        <dbReference type="EMBL" id="AMW06169.1"/>
    </source>
</evidence>